<evidence type="ECO:0000313" key="3">
    <source>
        <dbReference type="EMBL" id="PNH07775.1"/>
    </source>
</evidence>
<sequence length="265" mass="28513">MPTMPFRTSTGGCSPCRPKRCSSQSIRPTWPPRAAPQARFSKQPLAAVSDSSRRRRVRAGEKVWQELGRKVLPRNRGVECWRCGLKLRLGSDSSACPQGAALPRPSAFGLAGQVEIQEENLARRRGVPGCPLVFATVNGVHLATPSLVSKQRANEDEAATQRLPEHERAAEPLLRQGELEALRGKPSTSVRFRKNRAKGPNPLAVKRRTAANPERGDKGRRKEGAERGQGAAAAAGASPGGTKRKAEGGGGDGGGKERQQRPSER</sequence>
<proteinExistence type="predicted"/>
<evidence type="ECO:0000256" key="1">
    <source>
        <dbReference type="SAM" id="MobiDB-lite"/>
    </source>
</evidence>
<protein>
    <recommendedName>
        <fullName evidence="2">UTP23 sensor motif region domain-containing protein</fullName>
    </recommendedName>
</protein>
<comment type="caution">
    <text evidence="3">The sequence shown here is derived from an EMBL/GenBank/DDBJ whole genome shotgun (WGS) entry which is preliminary data.</text>
</comment>
<name>A0A2J8A5J2_9CHLO</name>
<accession>A0A2J8A5J2</accession>
<keyword evidence="4" id="KW-1185">Reference proteome</keyword>
<feature type="compositionally biased region" description="Low complexity" evidence="1">
    <location>
        <begin position="228"/>
        <end position="241"/>
    </location>
</feature>
<feature type="compositionally biased region" description="Basic and acidic residues" evidence="1">
    <location>
        <begin position="254"/>
        <end position="265"/>
    </location>
</feature>
<feature type="domain" description="UTP23 sensor motif region" evidence="2">
    <location>
        <begin position="192"/>
        <end position="206"/>
    </location>
</feature>
<dbReference type="InterPro" id="IPR057776">
    <property type="entry name" value="UTP23_sensor"/>
</dbReference>
<evidence type="ECO:0000259" key="2">
    <source>
        <dbReference type="Pfam" id="PF24779"/>
    </source>
</evidence>
<feature type="region of interest" description="Disordered" evidence="1">
    <location>
        <begin position="150"/>
        <end position="265"/>
    </location>
</feature>
<organism evidence="3 4">
    <name type="scientific">Tetrabaena socialis</name>
    <dbReference type="NCBI Taxonomy" id="47790"/>
    <lineage>
        <taxon>Eukaryota</taxon>
        <taxon>Viridiplantae</taxon>
        <taxon>Chlorophyta</taxon>
        <taxon>core chlorophytes</taxon>
        <taxon>Chlorophyceae</taxon>
        <taxon>CS clade</taxon>
        <taxon>Chlamydomonadales</taxon>
        <taxon>Tetrabaenaceae</taxon>
        <taxon>Tetrabaena</taxon>
    </lineage>
</organism>
<dbReference type="Pfam" id="PF24779">
    <property type="entry name" value="UTP23_sensor"/>
    <property type="match status" value="1"/>
</dbReference>
<feature type="compositionally biased region" description="Basic and acidic residues" evidence="1">
    <location>
        <begin position="214"/>
        <end position="226"/>
    </location>
</feature>
<reference evidence="3 4" key="1">
    <citation type="journal article" date="2017" name="Mol. Biol. Evol.">
        <title>The 4-celled Tetrabaena socialis nuclear genome reveals the essential components for genetic control of cell number at the origin of multicellularity in the volvocine lineage.</title>
        <authorList>
            <person name="Featherston J."/>
            <person name="Arakaki Y."/>
            <person name="Hanschen E.R."/>
            <person name="Ferris P.J."/>
            <person name="Michod R.E."/>
            <person name="Olson B.J.S.C."/>
            <person name="Nozaki H."/>
            <person name="Durand P.M."/>
        </authorList>
    </citation>
    <scope>NUCLEOTIDE SEQUENCE [LARGE SCALE GENOMIC DNA]</scope>
    <source>
        <strain evidence="3 4">NIES-571</strain>
    </source>
</reference>
<dbReference type="AlphaFoldDB" id="A0A2J8A5J2"/>
<gene>
    <name evidence="3" type="ORF">TSOC_005749</name>
</gene>
<dbReference type="EMBL" id="PGGS01000162">
    <property type="protein sequence ID" value="PNH07775.1"/>
    <property type="molecule type" value="Genomic_DNA"/>
</dbReference>
<dbReference type="Proteomes" id="UP000236333">
    <property type="component" value="Unassembled WGS sequence"/>
</dbReference>
<evidence type="ECO:0000313" key="4">
    <source>
        <dbReference type="Proteomes" id="UP000236333"/>
    </source>
</evidence>
<feature type="region of interest" description="Disordered" evidence="1">
    <location>
        <begin position="18"/>
        <end position="54"/>
    </location>
</feature>
<dbReference type="OrthoDB" id="25675at2759"/>